<comment type="caution">
    <text evidence="2">The sequence shown here is derived from an EMBL/GenBank/DDBJ whole genome shotgun (WGS) entry which is preliminary data.</text>
</comment>
<keyword evidence="3" id="KW-1185">Reference proteome</keyword>
<accession>A0ABR0FP17</accession>
<dbReference type="RefSeq" id="XP_062734169.1">
    <property type="nucleotide sequence ID" value="XM_062871863.1"/>
</dbReference>
<dbReference type="EMBL" id="JAFFGZ010000004">
    <property type="protein sequence ID" value="KAK4645193.1"/>
    <property type="molecule type" value="Genomic_DNA"/>
</dbReference>
<feature type="domain" description="Lipocalin-like" evidence="1">
    <location>
        <begin position="12"/>
        <end position="169"/>
    </location>
</feature>
<dbReference type="Pfam" id="PF13924">
    <property type="entry name" value="Lipocalin_5"/>
    <property type="match status" value="1"/>
</dbReference>
<reference evidence="2 3" key="1">
    <citation type="journal article" date="2023" name="bioRxiv">
        <title>High-quality genome assemblies of four members of thePodospora anserinaspecies complex.</title>
        <authorList>
            <person name="Ament-Velasquez S.L."/>
            <person name="Vogan A.A."/>
            <person name="Wallerman O."/>
            <person name="Hartmann F."/>
            <person name="Gautier V."/>
            <person name="Silar P."/>
            <person name="Giraud T."/>
            <person name="Johannesson H."/>
        </authorList>
    </citation>
    <scope>NUCLEOTIDE SEQUENCE [LARGE SCALE GENOMIC DNA]</scope>
    <source>
        <strain evidence="2 3">CBS 112042</strain>
    </source>
</reference>
<organism evidence="2 3">
    <name type="scientific">Podospora bellae-mahoneyi</name>
    <dbReference type="NCBI Taxonomy" id="2093777"/>
    <lineage>
        <taxon>Eukaryota</taxon>
        <taxon>Fungi</taxon>
        <taxon>Dikarya</taxon>
        <taxon>Ascomycota</taxon>
        <taxon>Pezizomycotina</taxon>
        <taxon>Sordariomycetes</taxon>
        <taxon>Sordariomycetidae</taxon>
        <taxon>Sordariales</taxon>
        <taxon>Podosporaceae</taxon>
        <taxon>Podospora</taxon>
    </lineage>
</organism>
<evidence type="ECO:0000259" key="1">
    <source>
        <dbReference type="Pfam" id="PF13924"/>
    </source>
</evidence>
<proteinExistence type="predicted"/>
<protein>
    <recommendedName>
        <fullName evidence="1">Lipocalin-like domain-containing protein</fullName>
    </recommendedName>
</protein>
<name>A0ABR0FP17_9PEZI</name>
<gene>
    <name evidence="2" type="ORF">QC761_000760</name>
</gene>
<dbReference type="GeneID" id="87890928"/>
<sequence length="171" mass="18531">MKPQAILSALAGSYELLNITRNRANDSVEIPTAQSPYAFTGLLIYTSSGYMSAHMTSFNVSNLPDDGANMVWSPRNTTDLDDAWAVVAKTTLAYAGTLSINPEVPSTKESEAVLHGPLHVTNMPAWVGGTQKRNDRVVKHNGQNGGTFLRLSAPVNADATVEGTLWWRKLE</sequence>
<dbReference type="InterPro" id="IPR024311">
    <property type="entry name" value="Lipocalin-like"/>
</dbReference>
<dbReference type="Proteomes" id="UP001322138">
    <property type="component" value="Unassembled WGS sequence"/>
</dbReference>
<evidence type="ECO:0000313" key="3">
    <source>
        <dbReference type="Proteomes" id="UP001322138"/>
    </source>
</evidence>
<evidence type="ECO:0000313" key="2">
    <source>
        <dbReference type="EMBL" id="KAK4645193.1"/>
    </source>
</evidence>